<dbReference type="PANTHER" id="PTHR35861">
    <property type="match status" value="1"/>
</dbReference>
<evidence type="ECO:0000313" key="2">
    <source>
        <dbReference type="Proteomes" id="UP000639004"/>
    </source>
</evidence>
<keyword evidence="2" id="KW-1185">Reference proteome</keyword>
<dbReference type="RefSeq" id="WP_198642652.1">
    <property type="nucleotide sequence ID" value="NZ_JAEHSL010000036.1"/>
</dbReference>
<dbReference type="EMBL" id="JAEHSL010000036">
    <property type="protein sequence ID" value="MBI6183461.1"/>
    <property type="molecule type" value="Genomic_DNA"/>
</dbReference>
<proteinExistence type="predicted"/>
<dbReference type="PANTHER" id="PTHR35861:SF2">
    <property type="entry name" value="FELS-2 PROPHAGE PROTEIN"/>
    <property type="match status" value="1"/>
</dbReference>
<evidence type="ECO:0000313" key="1">
    <source>
        <dbReference type="EMBL" id="MBI6183461.1"/>
    </source>
</evidence>
<gene>
    <name evidence="1" type="ORF">JEQ07_24080</name>
</gene>
<dbReference type="InterPro" id="IPR052042">
    <property type="entry name" value="Tail_sheath_structural"/>
</dbReference>
<accession>A0ABS0U1M1</accession>
<reference evidence="1 2" key="1">
    <citation type="submission" date="2020-12" db="EMBL/GenBank/DDBJ databases">
        <title>Enhanced detection system for hospital associated transmission using whole genome sequencing surveillance.</title>
        <authorList>
            <person name="Harrison L.H."/>
            <person name="Van Tyne D."/>
            <person name="Marsh J.W."/>
            <person name="Griffith M.P."/>
            <person name="Snyder D.J."/>
            <person name="Cooper V.S."/>
            <person name="Mustapha M."/>
        </authorList>
    </citation>
    <scope>NUCLEOTIDE SEQUENCE [LARGE SCALE GENOMIC DNA]</scope>
    <source>
        <strain evidence="1 2">SER00238</strain>
    </source>
</reference>
<sequence length="513" mass="53360">MPVIQEGDMNTTALSVPDVYVQIVPPSENYINGVPTNILGIVGTASWGPVNAPVTIGDLTACVQAFGNIKARKHDLGTAVWASVLNGANDFRCVRVTDGTDVAATELIETNCLTLTAKHTGSTGNSISVAIAAGSRPGTWRLTVSLPGLLPEVYDNLGKGLTGNALWGAIAETINSGTGPMRGASGLVVATAGAGTAAPTAGTTVLKGGTDGATGVSGTTLLGVDVTPRKGMYALRGTGVKTAFLVDCDDSATWIDQVAFALDEGVYLFGVGPSGETITDAIGAKNTAGIDSYGFKLLLGDWCLFNDTINGVKRFISPQGFLAGRRAALSPEQSTLNKPLYGIIATQKSAQSMQYSYAELQQLAEAGIDVITNPIPAGNQFGGRIGCNTASNPMINGDNYTALTNYIAYTLDKGMGIYIGRLQSPAQRSQARSTVSSFLANMQQQGMIGDVNNPTKDAFTVKLDNSNNPKERVALGYEQIDVRVTYLSIITKLLINVEGGQSVNVNVVSSSAS</sequence>
<comment type="caution">
    <text evidence="1">The sequence shown here is derived from an EMBL/GenBank/DDBJ whole genome shotgun (WGS) entry which is preliminary data.</text>
</comment>
<dbReference type="Gene3D" id="3.40.50.11780">
    <property type="match status" value="1"/>
</dbReference>
<protein>
    <submittedName>
        <fullName evidence="1">Phage tail protein</fullName>
    </submittedName>
</protein>
<name>A0ABS0U1M1_SERPR</name>
<dbReference type="Proteomes" id="UP000639004">
    <property type="component" value="Unassembled WGS sequence"/>
</dbReference>
<organism evidence="1 2">
    <name type="scientific">Serratia proteamaculans</name>
    <dbReference type="NCBI Taxonomy" id="28151"/>
    <lineage>
        <taxon>Bacteria</taxon>
        <taxon>Pseudomonadati</taxon>
        <taxon>Pseudomonadota</taxon>
        <taxon>Gammaproteobacteria</taxon>
        <taxon>Enterobacterales</taxon>
        <taxon>Yersiniaceae</taxon>
        <taxon>Serratia</taxon>
    </lineage>
</organism>